<keyword evidence="6 9" id="KW-0028">Amino-acid biosynthesis</keyword>
<organism evidence="12 13">
    <name type="scientific">Enterocloster bolteae</name>
    <dbReference type="NCBI Taxonomy" id="208479"/>
    <lineage>
        <taxon>Bacteria</taxon>
        <taxon>Bacillati</taxon>
        <taxon>Bacillota</taxon>
        <taxon>Clostridia</taxon>
        <taxon>Lachnospirales</taxon>
        <taxon>Lachnospiraceae</taxon>
        <taxon>Enterocloster</taxon>
    </lineage>
</organism>
<keyword evidence="4 6" id="KW-0560">Oxidoreductase</keyword>
<evidence type="ECO:0000256" key="1">
    <source>
        <dbReference type="ARBA" id="ARBA00005525"/>
    </source>
</evidence>
<dbReference type="PANTHER" id="PTHR11645">
    <property type="entry name" value="PYRROLINE-5-CARBOXYLATE REDUCTASE"/>
    <property type="match status" value="1"/>
</dbReference>
<dbReference type="InterPro" id="IPR053790">
    <property type="entry name" value="P5CR-like_CS"/>
</dbReference>
<accession>A0A412YUZ4</accession>
<evidence type="ECO:0000256" key="5">
    <source>
        <dbReference type="ARBA" id="ARBA00058118"/>
    </source>
</evidence>
<dbReference type="Gene3D" id="1.10.3730.10">
    <property type="entry name" value="ProC C-terminal domain-like"/>
    <property type="match status" value="1"/>
</dbReference>
<keyword evidence="6" id="KW-0963">Cytoplasm</keyword>
<dbReference type="Proteomes" id="UP000284543">
    <property type="component" value="Unassembled WGS sequence"/>
</dbReference>
<dbReference type="AlphaFoldDB" id="A0A412YUZ4"/>
<feature type="binding site" evidence="8">
    <location>
        <begin position="12"/>
        <end position="17"/>
    </location>
    <ligand>
        <name>NADP(+)</name>
        <dbReference type="ChEBI" id="CHEBI:58349"/>
    </ligand>
</feature>
<comment type="pathway">
    <text evidence="6 9">Amino-acid biosynthesis; L-proline biosynthesis; L-proline from L-glutamate 5-semialdehyde: step 1/1.</text>
</comment>
<comment type="catalytic activity">
    <reaction evidence="6">
        <text>L-proline + NAD(+) = (S)-1-pyrroline-5-carboxylate + NADH + 2 H(+)</text>
        <dbReference type="Rhea" id="RHEA:14105"/>
        <dbReference type="ChEBI" id="CHEBI:15378"/>
        <dbReference type="ChEBI" id="CHEBI:17388"/>
        <dbReference type="ChEBI" id="CHEBI:57540"/>
        <dbReference type="ChEBI" id="CHEBI:57945"/>
        <dbReference type="ChEBI" id="CHEBI:60039"/>
        <dbReference type="EC" id="1.5.1.2"/>
    </reaction>
</comment>
<comment type="catalytic activity">
    <reaction evidence="6 9">
        <text>L-proline + NADP(+) = (S)-1-pyrroline-5-carboxylate + NADPH + 2 H(+)</text>
        <dbReference type="Rhea" id="RHEA:14109"/>
        <dbReference type="ChEBI" id="CHEBI:15378"/>
        <dbReference type="ChEBI" id="CHEBI:17388"/>
        <dbReference type="ChEBI" id="CHEBI:57783"/>
        <dbReference type="ChEBI" id="CHEBI:58349"/>
        <dbReference type="ChEBI" id="CHEBI:60039"/>
        <dbReference type="EC" id="1.5.1.2"/>
    </reaction>
</comment>
<dbReference type="SUPFAM" id="SSF51735">
    <property type="entry name" value="NAD(P)-binding Rossmann-fold domains"/>
    <property type="match status" value="1"/>
</dbReference>
<dbReference type="EC" id="1.5.1.2" evidence="6 7"/>
<evidence type="ECO:0000256" key="3">
    <source>
        <dbReference type="ARBA" id="ARBA00022857"/>
    </source>
</evidence>
<dbReference type="PIRSF" id="PIRSF000193">
    <property type="entry name" value="Pyrrol-5-carb_rd"/>
    <property type="match status" value="1"/>
</dbReference>
<evidence type="ECO:0000259" key="10">
    <source>
        <dbReference type="Pfam" id="PF03807"/>
    </source>
</evidence>
<dbReference type="PANTHER" id="PTHR11645:SF0">
    <property type="entry name" value="PYRROLINE-5-CARBOXYLATE REDUCTASE 3"/>
    <property type="match status" value="1"/>
</dbReference>
<dbReference type="NCBIfam" id="TIGR00112">
    <property type="entry name" value="proC"/>
    <property type="match status" value="1"/>
</dbReference>
<comment type="caution">
    <text evidence="12">The sequence shown here is derived from an EMBL/GenBank/DDBJ whole genome shotgun (WGS) entry which is preliminary data.</text>
</comment>
<evidence type="ECO:0000256" key="8">
    <source>
        <dbReference type="PIRSR" id="PIRSR000193-1"/>
    </source>
</evidence>
<dbReference type="RefSeq" id="WP_118019629.1">
    <property type="nucleotide sequence ID" value="NZ_CAUHGS010000025.1"/>
</dbReference>
<dbReference type="InterPro" id="IPR029036">
    <property type="entry name" value="P5CR_dimer"/>
</dbReference>
<dbReference type="Gene3D" id="3.40.50.720">
    <property type="entry name" value="NAD(P)-binding Rossmann-like Domain"/>
    <property type="match status" value="1"/>
</dbReference>
<dbReference type="InterPro" id="IPR028939">
    <property type="entry name" value="P5C_Rdtase_cat_N"/>
</dbReference>
<comment type="subcellular location">
    <subcellularLocation>
        <location evidence="6">Cytoplasm</location>
    </subcellularLocation>
</comment>
<evidence type="ECO:0000313" key="13">
    <source>
        <dbReference type="Proteomes" id="UP000284543"/>
    </source>
</evidence>
<dbReference type="Pfam" id="PF14748">
    <property type="entry name" value="P5CR_dimer"/>
    <property type="match status" value="1"/>
</dbReference>
<reference evidence="12 13" key="1">
    <citation type="submission" date="2018-08" db="EMBL/GenBank/DDBJ databases">
        <title>A genome reference for cultivated species of the human gut microbiota.</title>
        <authorList>
            <person name="Zou Y."/>
            <person name="Xue W."/>
            <person name="Luo G."/>
        </authorList>
    </citation>
    <scope>NUCLEOTIDE SEQUENCE [LARGE SCALE GENOMIC DNA]</scope>
    <source>
        <strain evidence="12 13">AF14-18</strain>
    </source>
</reference>
<keyword evidence="2 6" id="KW-0641">Proline biosynthesis</keyword>
<evidence type="ECO:0000256" key="4">
    <source>
        <dbReference type="ARBA" id="ARBA00023002"/>
    </source>
</evidence>
<evidence type="ECO:0000256" key="6">
    <source>
        <dbReference type="HAMAP-Rule" id="MF_01925"/>
    </source>
</evidence>
<name>A0A412YUZ4_9FIRM</name>
<dbReference type="EMBL" id="QRZM01000021">
    <property type="protein sequence ID" value="RGV70095.1"/>
    <property type="molecule type" value="Genomic_DNA"/>
</dbReference>
<feature type="domain" description="Pyrroline-5-carboxylate reductase dimerisation" evidence="11">
    <location>
        <begin position="169"/>
        <end position="271"/>
    </location>
</feature>
<dbReference type="Pfam" id="PF03807">
    <property type="entry name" value="F420_oxidored"/>
    <property type="match status" value="1"/>
</dbReference>
<dbReference type="UniPathway" id="UPA00098">
    <property type="reaction ID" value="UER00361"/>
</dbReference>
<protein>
    <recommendedName>
        <fullName evidence="6 7">Pyrroline-5-carboxylate reductase</fullName>
        <shortName evidence="6">P5C reductase</shortName>
        <shortName evidence="6">P5CR</shortName>
        <ecNumber evidence="6 7">1.5.1.2</ecNumber>
    </recommendedName>
    <alternativeName>
        <fullName evidence="6">PCA reductase</fullName>
    </alternativeName>
</protein>
<dbReference type="InterPro" id="IPR036291">
    <property type="entry name" value="NAD(P)-bd_dom_sf"/>
</dbReference>
<dbReference type="GO" id="GO:0005737">
    <property type="term" value="C:cytoplasm"/>
    <property type="evidence" value="ECO:0007669"/>
    <property type="project" value="UniProtKB-SubCell"/>
</dbReference>
<dbReference type="FunFam" id="1.10.3730.10:FF:000001">
    <property type="entry name" value="Pyrroline-5-carboxylate reductase"/>
    <property type="match status" value="1"/>
</dbReference>
<comment type="function">
    <text evidence="5 6">Catalyzes the reduction of 1-pyrroline-5-carboxylate (PCA) to L-proline.</text>
</comment>
<evidence type="ECO:0000256" key="9">
    <source>
        <dbReference type="RuleBase" id="RU003903"/>
    </source>
</evidence>
<keyword evidence="3 6" id="KW-0521">NADP</keyword>
<dbReference type="PROSITE" id="PS00521">
    <property type="entry name" value="P5CR"/>
    <property type="match status" value="1"/>
</dbReference>
<evidence type="ECO:0000313" key="12">
    <source>
        <dbReference type="EMBL" id="RGV70095.1"/>
    </source>
</evidence>
<proteinExistence type="inferred from homology"/>
<dbReference type="GO" id="GO:0055129">
    <property type="term" value="P:L-proline biosynthetic process"/>
    <property type="evidence" value="ECO:0007669"/>
    <property type="project" value="UniProtKB-UniRule"/>
</dbReference>
<comment type="similarity">
    <text evidence="1 6 9">Belongs to the pyrroline-5-carboxylate reductase family.</text>
</comment>
<dbReference type="InterPro" id="IPR008927">
    <property type="entry name" value="6-PGluconate_DH-like_C_sf"/>
</dbReference>
<dbReference type="GO" id="GO:0004735">
    <property type="term" value="F:pyrroline-5-carboxylate reductase activity"/>
    <property type="evidence" value="ECO:0007669"/>
    <property type="project" value="UniProtKB-UniRule"/>
</dbReference>
<evidence type="ECO:0000259" key="11">
    <source>
        <dbReference type="Pfam" id="PF14748"/>
    </source>
</evidence>
<evidence type="ECO:0000256" key="2">
    <source>
        <dbReference type="ARBA" id="ARBA00022650"/>
    </source>
</evidence>
<gene>
    <name evidence="6 12" type="primary">proC</name>
    <name evidence="12" type="ORF">DWW02_27645</name>
</gene>
<dbReference type="SUPFAM" id="SSF48179">
    <property type="entry name" value="6-phosphogluconate dehydrogenase C-terminal domain-like"/>
    <property type="match status" value="1"/>
</dbReference>
<sequence length="277" mass="29613">MSQAIQKRIAYIGAGQMCEAIFSGLISSGAILPEHILLYDVNESRLTDLQTRYRTNILTPSAHSYEDLVSWADIVFLSVRPQDARETLSKAGMLFRPDQTVISIMGGVKLSFLEEYIKNAAVVRVMPNTPMLVMEGAAGIALGARCTSQTEELVTSIFNVIGSSYVLPESLIDPLTGISGCGPAFAYLFIESLADGGVEMGLSRDVALSLAAQCLIGAGKMVLKTNTHPGILKDRVCSPGGGTIAGVHTLEEGKFRGVVMDAVVESIRRMQNVGDKA</sequence>
<dbReference type="InterPro" id="IPR000304">
    <property type="entry name" value="Pyrroline-COOH_reductase"/>
</dbReference>
<evidence type="ECO:0000256" key="7">
    <source>
        <dbReference type="NCBIfam" id="TIGR00112"/>
    </source>
</evidence>
<dbReference type="HAMAP" id="MF_01925">
    <property type="entry name" value="P5C_reductase"/>
    <property type="match status" value="1"/>
</dbReference>
<feature type="domain" description="Pyrroline-5-carboxylate reductase catalytic N-terminal" evidence="10">
    <location>
        <begin position="8"/>
        <end position="105"/>
    </location>
</feature>